<accession>A0ABV0SGS8</accession>
<dbReference type="Proteomes" id="UP001434883">
    <property type="component" value="Unassembled WGS sequence"/>
</dbReference>
<evidence type="ECO:0000313" key="3">
    <source>
        <dbReference type="Proteomes" id="UP001434883"/>
    </source>
</evidence>
<evidence type="ECO:0000256" key="1">
    <source>
        <dbReference type="SAM" id="MobiDB-lite"/>
    </source>
</evidence>
<sequence length="102" mass="11011">MKTSHHPASVSQISDLHSEPVGIPRIQRVEHEVQGAEPCRQKKNVTVIGLTLNQLSVHILMCVSIITGSDSVTTPIAPYNRLRTSDLFPAVCHISTSTSPGS</sequence>
<organism evidence="2 3">
    <name type="scientific">Xenoophorus captivus</name>
    <dbReference type="NCBI Taxonomy" id="1517983"/>
    <lineage>
        <taxon>Eukaryota</taxon>
        <taxon>Metazoa</taxon>
        <taxon>Chordata</taxon>
        <taxon>Craniata</taxon>
        <taxon>Vertebrata</taxon>
        <taxon>Euteleostomi</taxon>
        <taxon>Actinopterygii</taxon>
        <taxon>Neopterygii</taxon>
        <taxon>Teleostei</taxon>
        <taxon>Neoteleostei</taxon>
        <taxon>Acanthomorphata</taxon>
        <taxon>Ovalentaria</taxon>
        <taxon>Atherinomorphae</taxon>
        <taxon>Cyprinodontiformes</taxon>
        <taxon>Goodeidae</taxon>
        <taxon>Xenoophorus</taxon>
    </lineage>
</organism>
<gene>
    <name evidence="2" type="ORF">XENOCAPTIV_023031</name>
</gene>
<comment type="caution">
    <text evidence="2">The sequence shown here is derived from an EMBL/GenBank/DDBJ whole genome shotgun (WGS) entry which is preliminary data.</text>
</comment>
<proteinExistence type="predicted"/>
<keyword evidence="3" id="KW-1185">Reference proteome</keyword>
<name>A0ABV0SGS8_9TELE</name>
<evidence type="ECO:0000313" key="2">
    <source>
        <dbReference type="EMBL" id="MEQ2219745.1"/>
    </source>
</evidence>
<reference evidence="2 3" key="1">
    <citation type="submission" date="2021-06" db="EMBL/GenBank/DDBJ databases">
        <authorList>
            <person name="Palmer J.M."/>
        </authorList>
    </citation>
    <scope>NUCLEOTIDE SEQUENCE [LARGE SCALE GENOMIC DNA]</scope>
    <source>
        <strain evidence="2 3">XC_2019</strain>
        <tissue evidence="2">Muscle</tissue>
    </source>
</reference>
<feature type="region of interest" description="Disordered" evidence="1">
    <location>
        <begin position="1"/>
        <end position="21"/>
    </location>
</feature>
<dbReference type="EMBL" id="JAHRIN010080823">
    <property type="protein sequence ID" value="MEQ2219745.1"/>
    <property type="molecule type" value="Genomic_DNA"/>
</dbReference>
<protein>
    <submittedName>
        <fullName evidence="2">Uncharacterized protein</fullName>
    </submittedName>
</protein>